<comment type="caution">
    <text evidence="1">The sequence shown here is derived from an EMBL/GenBank/DDBJ whole genome shotgun (WGS) entry which is preliminary data.</text>
</comment>
<keyword evidence="2" id="KW-1185">Reference proteome</keyword>
<reference evidence="1" key="1">
    <citation type="submission" date="2022-11" db="EMBL/GenBank/DDBJ databases">
        <title>Genome Sequence of Boeremia exigua.</title>
        <authorList>
            <person name="Buettner E."/>
        </authorList>
    </citation>
    <scope>NUCLEOTIDE SEQUENCE</scope>
    <source>
        <strain evidence="1">CU02</strain>
    </source>
</reference>
<organism evidence="1 2">
    <name type="scientific">Boeremia exigua</name>
    <dbReference type="NCBI Taxonomy" id="749465"/>
    <lineage>
        <taxon>Eukaryota</taxon>
        <taxon>Fungi</taxon>
        <taxon>Dikarya</taxon>
        <taxon>Ascomycota</taxon>
        <taxon>Pezizomycotina</taxon>
        <taxon>Dothideomycetes</taxon>
        <taxon>Pleosporomycetidae</taxon>
        <taxon>Pleosporales</taxon>
        <taxon>Pleosporineae</taxon>
        <taxon>Didymellaceae</taxon>
        <taxon>Boeremia</taxon>
    </lineage>
</organism>
<dbReference type="Proteomes" id="UP001153331">
    <property type="component" value="Unassembled WGS sequence"/>
</dbReference>
<sequence length="1729" mass="181622">MANSLLFTWLAYLMLLLYPCSTLSVGNSDTITWGGDSSRAGYETTHNLDPQVVGSADFGNIWTATLPGNFNGIGAEQVLSQPLVYTTKDGNQYVFIATTQNNLYKIDAKTGDVVKSRNIGVPFMASELGGCNDIYPAIGVSGTGVIDPSTGLWYITSKTYTDQYQSGNFNLNNAPGRENGRYYFHAISTEDLSEAPNFPRLVHQTAFRNNKNRWLVAGDQHQRPALLQVGDYIYTGWASHCIQYNYTGAVIGFHKSTGVIVESYAMQGGLEPNTVSGGGVWMSGGGLAYDGAASMFFSTGNGYASQLPATGQPLAGPNVPTALEEAVVHMRINDDGTLVPVDFFMPWEKTQLDGADKDLGTTPFQLLPEAFSCPNDRRVGVITGKSGKTYFLNVDNLGGYQRGANRLDDAIYVYQNENSVYSAVGVMPIGRYLYVNVINYRTRVFQWSCNVDGHGAVTEVTTAAEKNAQAIGVGHGTTTSLDGRDGTGLYWMTDVEGPKLRVYDATPPSDGGPLKLLRAFNFGNPGKFSHPVFGDGKAFIGATGSLYAFGSPVNLPLNCSGPINFAKTSVNGTSDALPITCTANVATTITSFNVSGSANFAIAKESSPDLPLVLESGQQFSFQARFIPKAVGPLSSDVIIASSNAVAGASSSTPVTLSGTSNSANALFTIQPITVSFNSTIGAGDTQKSVFFNNDGDTAVAVNSIQFSIVSETGPWIPANTIGDGKVQVAHFTFSNLPSAIPANTRQTVGISYNALSAGNYAVFLKVSTNGGTKLLDIFGTTGSMPSALIEFQTPNGSAWVQYFPGQNFSFGTVAPGTMLKLQMRITNNGSNTASPLGLTVSKPPFGFAGFVKAANAIDLAEGTQIAAGQSANASVFCAPPDRQVNTPDAQAVAPWRINTNSDQGAFDLRFACNAVAPQAGPLLSDGSAQHSYIGCYQDLTPGRQLSSMAYSDDKNSAERCINVCDAGGYIYTGLSWARECWCGNALPINRGTVDDCNYRCTGDNNHTCGGDGIQHRLSMLDIFADSYKWDGIIQGPDLVMTEYSGNYRYTGCYAERGGKTFNIKSSVSSWNSVDRCRDFCNDAMFFGLQYGSECYCGSSIANTSTLVEGSECGMTCSGNNSQYCGAGSRMQVYQQEEASPLSSSSSLAMSFLSPSATGNTTTSSSLAVDTASTRLTSEMLSSSSSAFSSSPSPVIIPTSSHSFTPTVNPSSTVSTTSPGDSALTFNSSWTVNPTSTENSPLTTGMGFTSSPTFGELPTSITVTSTEVNNLIPSIVLKCPASNGATYIVNSQAFLIECGKDYRGNDMKSIAVVPGNLNACITACATTAGCKSVALSGAACYLKYGVGTPNNNGIWGARVITFSSTATSDLSSPQASSSASLVPTIWSSNPSIGSTTAASSLSPSNQLLTSSIATSEGDPAISSTIFSPPSAVSSTTSTTVTANSNISSTSVVSSSTFSTLANSDFFSSSSTAMLISGASLTNTSTPESVTSSSSLSTPPTTVLSTTTSSSTAITSTTISSTVTEPIVAPTAGLYYSLGCYGEPSSGRALSEVYTNSTMTVEMCASKALELEHDYMGLEYGVECWMGDLFDTTKSAMLAPSRCNAACPGNKTTLCGSSNALQMYVLNSTLATPRTTVPEYTALACPENNDQSWTASTGTKFRIECGWDRTGGSSSRVVVSSFEACLEECARTTGCGSVALWGSNCYIKTGILGTRLEKSYIQGATLLRLS</sequence>
<name>A0ACC2IQE7_9PLEO</name>
<evidence type="ECO:0000313" key="1">
    <source>
        <dbReference type="EMBL" id="KAJ8117423.1"/>
    </source>
</evidence>
<accession>A0ACC2IQE7</accession>
<gene>
    <name evidence="1" type="ORF">OPT61_g1374</name>
</gene>
<evidence type="ECO:0000313" key="2">
    <source>
        <dbReference type="Proteomes" id="UP001153331"/>
    </source>
</evidence>
<dbReference type="EMBL" id="JAPHNI010000053">
    <property type="protein sequence ID" value="KAJ8117423.1"/>
    <property type="molecule type" value="Genomic_DNA"/>
</dbReference>
<protein>
    <submittedName>
        <fullName evidence="1">Uncharacterized protein</fullName>
    </submittedName>
</protein>
<proteinExistence type="predicted"/>